<gene>
    <name evidence="1" type="primary">ORF12466</name>
</gene>
<dbReference type="EMBL" id="HACG01004229">
    <property type="protein sequence ID" value="CEK51094.1"/>
    <property type="molecule type" value="Transcribed_RNA"/>
</dbReference>
<name>A0A0B6Y4L9_9EUPU</name>
<sequence>SDCQEEEDHTEIRVLCKNNVIHELSYLTVTVDSRTVQFEHLCCAYINPICCIRSNAISTTKNNYNDSLNMFCMFCYVFIEYCENK</sequence>
<protein>
    <submittedName>
        <fullName evidence="1">Uncharacterized protein</fullName>
    </submittedName>
</protein>
<feature type="non-terminal residue" evidence="1">
    <location>
        <position position="1"/>
    </location>
</feature>
<evidence type="ECO:0000313" key="1">
    <source>
        <dbReference type="EMBL" id="CEK51094.1"/>
    </source>
</evidence>
<accession>A0A0B6Y4L9</accession>
<proteinExistence type="predicted"/>
<reference evidence="1" key="1">
    <citation type="submission" date="2014-12" db="EMBL/GenBank/DDBJ databases">
        <title>Insight into the proteome of Arion vulgaris.</title>
        <authorList>
            <person name="Aradska J."/>
            <person name="Bulat T."/>
            <person name="Smidak R."/>
            <person name="Sarate P."/>
            <person name="Gangsoo J."/>
            <person name="Sialana F."/>
            <person name="Bilban M."/>
            <person name="Lubec G."/>
        </authorList>
    </citation>
    <scope>NUCLEOTIDE SEQUENCE</scope>
    <source>
        <tissue evidence="1">Skin</tissue>
    </source>
</reference>
<organism evidence="1">
    <name type="scientific">Arion vulgaris</name>
    <dbReference type="NCBI Taxonomy" id="1028688"/>
    <lineage>
        <taxon>Eukaryota</taxon>
        <taxon>Metazoa</taxon>
        <taxon>Spiralia</taxon>
        <taxon>Lophotrochozoa</taxon>
        <taxon>Mollusca</taxon>
        <taxon>Gastropoda</taxon>
        <taxon>Heterobranchia</taxon>
        <taxon>Euthyneura</taxon>
        <taxon>Panpulmonata</taxon>
        <taxon>Eupulmonata</taxon>
        <taxon>Stylommatophora</taxon>
        <taxon>Helicina</taxon>
        <taxon>Arionoidea</taxon>
        <taxon>Arionidae</taxon>
        <taxon>Arion</taxon>
    </lineage>
</organism>
<dbReference type="AlphaFoldDB" id="A0A0B6Y4L9"/>